<dbReference type="InterPro" id="IPR026569">
    <property type="entry name" value="Ribosomal_bL28"/>
</dbReference>
<evidence type="ECO:0000256" key="5">
    <source>
        <dbReference type="ARBA" id="ARBA00035447"/>
    </source>
</evidence>
<dbReference type="HAMAP" id="MF_00373">
    <property type="entry name" value="Ribosomal_bL28"/>
    <property type="match status" value="1"/>
</dbReference>
<evidence type="ECO:0000256" key="3">
    <source>
        <dbReference type="ARBA" id="ARBA00023274"/>
    </source>
</evidence>
<dbReference type="NCBIfam" id="TIGR00009">
    <property type="entry name" value="L28"/>
    <property type="match status" value="1"/>
</dbReference>
<dbReference type="Gene3D" id="2.30.170.40">
    <property type="entry name" value="Ribosomal protein L28/L24"/>
    <property type="match status" value="1"/>
</dbReference>
<gene>
    <name evidence="7" type="primary">rpl28</name>
</gene>
<dbReference type="GeneID" id="38463664"/>
<evidence type="ECO:0000256" key="2">
    <source>
        <dbReference type="ARBA" id="ARBA00022980"/>
    </source>
</evidence>
<dbReference type="InterPro" id="IPR034704">
    <property type="entry name" value="Ribosomal_bL28/bL31-like_sf"/>
</dbReference>
<dbReference type="SUPFAM" id="SSF143800">
    <property type="entry name" value="L28p-like"/>
    <property type="match status" value="1"/>
</dbReference>
<keyword evidence="7" id="KW-0934">Plastid</keyword>
<dbReference type="PANTHER" id="PTHR13528:SF2">
    <property type="entry name" value="LARGE RIBOSOMAL SUBUNIT PROTEIN BL28M"/>
    <property type="match status" value="1"/>
</dbReference>
<dbReference type="GO" id="GO:0003735">
    <property type="term" value="F:structural constituent of ribosome"/>
    <property type="evidence" value="ECO:0007669"/>
    <property type="project" value="InterPro"/>
</dbReference>
<organism evidence="7">
    <name type="scientific">Neogoniolithon spectabile</name>
    <dbReference type="NCBI Taxonomy" id="231755"/>
    <lineage>
        <taxon>Eukaryota</taxon>
        <taxon>Rhodophyta</taxon>
        <taxon>Florideophyceae</taxon>
        <taxon>Corallinophycidae</taxon>
        <taxon>Corallinales</taxon>
        <taxon>Spongitidaceae</taxon>
        <taxon>Neogoniolithoideae</taxon>
        <taxon>Neogoniolithon</taxon>
    </lineage>
</organism>
<protein>
    <recommendedName>
        <fullName evidence="4">Large ribosomal subunit protein bL28c</fullName>
    </recommendedName>
    <alternativeName>
        <fullName evidence="5">50S ribosomal protein L28, chloroplastic</fullName>
    </alternativeName>
</protein>
<dbReference type="Pfam" id="PF00830">
    <property type="entry name" value="Ribosomal_L28"/>
    <property type="match status" value="1"/>
</dbReference>
<geneLocation type="plastid" evidence="7"/>
<keyword evidence="3" id="KW-0687">Ribonucleoprotein</keyword>
<dbReference type="RefSeq" id="YP_009541889.1">
    <property type="nucleotide sequence ID" value="NC_039978.1"/>
</dbReference>
<name>A0A3G3MGX8_9FLOR</name>
<evidence type="ECO:0000256" key="6">
    <source>
        <dbReference type="SAM" id="MobiDB-lite"/>
    </source>
</evidence>
<dbReference type="AlphaFoldDB" id="A0A3G3MGX8"/>
<feature type="region of interest" description="Disordered" evidence="6">
    <location>
        <begin position="1"/>
        <end position="20"/>
    </location>
</feature>
<dbReference type="EMBL" id="MH281628">
    <property type="protein sequence ID" value="AYR06098.1"/>
    <property type="molecule type" value="Genomic_DNA"/>
</dbReference>
<evidence type="ECO:0000313" key="7">
    <source>
        <dbReference type="EMBL" id="AYR06098.1"/>
    </source>
</evidence>
<dbReference type="GO" id="GO:0006412">
    <property type="term" value="P:translation"/>
    <property type="evidence" value="ECO:0007669"/>
    <property type="project" value="InterPro"/>
</dbReference>
<dbReference type="InterPro" id="IPR037147">
    <property type="entry name" value="Ribosomal_bL28_sf"/>
</dbReference>
<evidence type="ECO:0000256" key="4">
    <source>
        <dbReference type="ARBA" id="ARBA00035265"/>
    </source>
</evidence>
<dbReference type="InterPro" id="IPR001383">
    <property type="entry name" value="Ribosomal_bL28_bact-type"/>
</dbReference>
<evidence type="ECO:0000256" key="1">
    <source>
        <dbReference type="ARBA" id="ARBA00008760"/>
    </source>
</evidence>
<sequence length="64" mass="7349">MSKLCQLSGKKPNNGYSVSHSNIKTKRKQNVNLQNKKVWSISQSKWIKLKISVKSIKGQHKNKI</sequence>
<dbReference type="GO" id="GO:1990904">
    <property type="term" value="C:ribonucleoprotein complex"/>
    <property type="evidence" value="ECO:0007669"/>
    <property type="project" value="UniProtKB-KW"/>
</dbReference>
<reference evidence="7" key="1">
    <citation type="journal article" date="2018" name="Genome Biol. Evol.">
        <title>Mitochondrial and Plastid Genomes from Coralline Red Algae Provide Insights into the Incongruent Evolutionary Histories of Organelles.</title>
        <authorList>
            <person name="Lee J."/>
            <person name="Song H.J."/>
            <person name="In Park S."/>
            <person name="Lee Y.M."/>
            <person name="Jeong S.Y."/>
            <person name="Oh Cho T."/>
            <person name="Kim J.H."/>
            <person name="Choi H.G."/>
            <person name="Choi C.G."/>
            <person name="Nelson W.A."/>
            <person name="Fredericq S."/>
            <person name="Bhattacharya D."/>
            <person name="Su Yoon H."/>
        </authorList>
    </citation>
    <scope>NUCLEOTIDE SEQUENCE</scope>
</reference>
<dbReference type="GO" id="GO:0005840">
    <property type="term" value="C:ribosome"/>
    <property type="evidence" value="ECO:0007669"/>
    <property type="project" value="UniProtKB-KW"/>
</dbReference>
<dbReference type="PANTHER" id="PTHR13528">
    <property type="entry name" value="39S RIBOSOMAL PROTEIN L28, MITOCHONDRIAL"/>
    <property type="match status" value="1"/>
</dbReference>
<comment type="similarity">
    <text evidence="1">Belongs to the bacterial ribosomal protein bL28 family.</text>
</comment>
<proteinExistence type="inferred from homology"/>
<accession>A0A3G3MGX8</accession>
<keyword evidence="2 7" id="KW-0689">Ribosomal protein</keyword>